<dbReference type="EMBL" id="MHRK01000016">
    <property type="protein sequence ID" value="OHA24214.1"/>
    <property type="molecule type" value="Genomic_DNA"/>
</dbReference>
<dbReference type="STRING" id="1802306.A3C72_04945"/>
<accession>A0A1G2MKF2</accession>
<dbReference type="AlphaFoldDB" id="A0A1G2MKF2"/>
<dbReference type="PANTHER" id="PTHR47505:SF1">
    <property type="entry name" value="DNA UTILIZATION PROTEIN YHGH"/>
    <property type="match status" value="1"/>
</dbReference>
<dbReference type="SUPFAM" id="SSF53271">
    <property type="entry name" value="PRTase-like"/>
    <property type="match status" value="1"/>
</dbReference>
<gene>
    <name evidence="3" type="ORF">A3C72_04945</name>
</gene>
<evidence type="ECO:0000259" key="2">
    <source>
        <dbReference type="Pfam" id="PF00156"/>
    </source>
</evidence>
<reference evidence="3 4" key="1">
    <citation type="journal article" date="2016" name="Nat. Commun.">
        <title>Thousands of microbial genomes shed light on interconnected biogeochemical processes in an aquifer system.</title>
        <authorList>
            <person name="Anantharaman K."/>
            <person name="Brown C.T."/>
            <person name="Hug L.A."/>
            <person name="Sharon I."/>
            <person name="Castelle C.J."/>
            <person name="Probst A.J."/>
            <person name="Thomas B.C."/>
            <person name="Singh A."/>
            <person name="Wilkins M.J."/>
            <person name="Karaoz U."/>
            <person name="Brodie E.L."/>
            <person name="Williams K.H."/>
            <person name="Hubbard S.S."/>
            <person name="Banfield J.F."/>
        </authorList>
    </citation>
    <scope>NUCLEOTIDE SEQUENCE [LARGE SCALE GENOMIC DNA]</scope>
</reference>
<evidence type="ECO:0000313" key="4">
    <source>
        <dbReference type="Proteomes" id="UP000177130"/>
    </source>
</evidence>
<comment type="similarity">
    <text evidence="1">Belongs to the ComF/GntX family.</text>
</comment>
<dbReference type="Pfam" id="PF00156">
    <property type="entry name" value="Pribosyltran"/>
    <property type="match status" value="1"/>
</dbReference>
<evidence type="ECO:0000256" key="1">
    <source>
        <dbReference type="ARBA" id="ARBA00008007"/>
    </source>
</evidence>
<dbReference type="Gene3D" id="3.40.50.2020">
    <property type="match status" value="1"/>
</dbReference>
<feature type="domain" description="Phosphoribosyltransferase" evidence="2">
    <location>
        <begin position="132"/>
        <end position="214"/>
    </location>
</feature>
<name>A0A1G2MKF2_9BACT</name>
<dbReference type="CDD" id="cd06223">
    <property type="entry name" value="PRTases_typeI"/>
    <property type="match status" value="1"/>
</dbReference>
<proteinExistence type="inferred from homology"/>
<organism evidence="3 4">
    <name type="scientific">Candidatus Taylorbacteria bacterium RIFCSPHIGHO2_02_FULL_43_32b</name>
    <dbReference type="NCBI Taxonomy" id="1802306"/>
    <lineage>
        <taxon>Bacteria</taxon>
        <taxon>Candidatus Tayloriibacteriota</taxon>
    </lineage>
</organism>
<dbReference type="InterPro" id="IPR000836">
    <property type="entry name" value="PRTase_dom"/>
</dbReference>
<evidence type="ECO:0000313" key="3">
    <source>
        <dbReference type="EMBL" id="OHA24214.1"/>
    </source>
</evidence>
<comment type="caution">
    <text evidence="3">The sequence shown here is derived from an EMBL/GenBank/DDBJ whole genome shotgun (WGS) entry which is preliminary data.</text>
</comment>
<dbReference type="Proteomes" id="UP000177130">
    <property type="component" value="Unassembled WGS sequence"/>
</dbReference>
<sequence length="220" mass="24692">MSILFKIKKISTAVLEFLLPLNDAEKAFKKLSLEEFVSRAKTSAPVNIKDAKTLFSYQDKIVKSAIHLLKYKKDDGAAKLLGQAMANVAEEWLNDLQTFENFKNPVLIPVPMSKEHLVERGENHTEKLCLHLLNFLPKDLAKVDTQSLKKAHDTKSQVKTASRSERLKNLSGSFEANEKICGKNILLIDDVITTGATIEECRKTLYEKGARRVMALAIAH</sequence>
<protein>
    <recommendedName>
        <fullName evidence="2">Phosphoribosyltransferase domain-containing protein</fullName>
    </recommendedName>
</protein>
<dbReference type="InterPro" id="IPR051910">
    <property type="entry name" value="ComF/GntX_DNA_util-trans"/>
</dbReference>
<dbReference type="InterPro" id="IPR029057">
    <property type="entry name" value="PRTase-like"/>
</dbReference>
<dbReference type="PANTHER" id="PTHR47505">
    <property type="entry name" value="DNA UTILIZATION PROTEIN YHGH"/>
    <property type="match status" value="1"/>
</dbReference>